<dbReference type="GO" id="GO:0042802">
    <property type="term" value="F:identical protein binding"/>
    <property type="evidence" value="ECO:0007669"/>
    <property type="project" value="TreeGrafter"/>
</dbReference>
<dbReference type="PIRSF" id="PIRSF000521">
    <property type="entry name" value="Transaminase_4ab_Lys_Orn"/>
    <property type="match status" value="1"/>
</dbReference>
<evidence type="ECO:0000256" key="1">
    <source>
        <dbReference type="ARBA" id="ARBA00001933"/>
    </source>
</evidence>
<protein>
    <submittedName>
        <fullName evidence="7">4-aminobutyrate--2-oxoglutarate transaminase</fullName>
        <ecNumber evidence="7">2.6.1.19</ecNumber>
    </submittedName>
</protein>
<name>A0A939GX09_9BURK</name>
<dbReference type="GO" id="GO:0009448">
    <property type="term" value="P:gamma-aminobutyric acid metabolic process"/>
    <property type="evidence" value="ECO:0007669"/>
    <property type="project" value="InterPro"/>
</dbReference>
<dbReference type="PROSITE" id="PS00600">
    <property type="entry name" value="AA_TRANSFER_CLASS_3"/>
    <property type="match status" value="1"/>
</dbReference>
<keyword evidence="8" id="KW-1185">Reference proteome</keyword>
<dbReference type="CDD" id="cd00610">
    <property type="entry name" value="OAT_like"/>
    <property type="match status" value="1"/>
</dbReference>
<dbReference type="Pfam" id="PF00202">
    <property type="entry name" value="Aminotran_3"/>
    <property type="match status" value="1"/>
</dbReference>
<comment type="cofactor">
    <cofactor evidence="1">
        <name>pyridoxal 5'-phosphate</name>
        <dbReference type="ChEBI" id="CHEBI:597326"/>
    </cofactor>
</comment>
<accession>A0A939GX09</accession>
<dbReference type="FunFam" id="3.40.640.10:FF:000013">
    <property type="entry name" value="4-aminobutyrate aminotransferase"/>
    <property type="match status" value="1"/>
</dbReference>
<evidence type="ECO:0000313" key="8">
    <source>
        <dbReference type="Proteomes" id="UP000664731"/>
    </source>
</evidence>
<dbReference type="PANTHER" id="PTHR11986">
    <property type="entry name" value="AMINOTRANSFERASE CLASS III"/>
    <property type="match status" value="1"/>
</dbReference>
<dbReference type="Proteomes" id="UP000664731">
    <property type="component" value="Unassembled WGS sequence"/>
</dbReference>
<keyword evidence="4 7" id="KW-0808">Transferase</keyword>
<evidence type="ECO:0000256" key="6">
    <source>
        <dbReference type="RuleBase" id="RU003560"/>
    </source>
</evidence>
<dbReference type="InterPro" id="IPR015421">
    <property type="entry name" value="PyrdxlP-dep_Trfase_major"/>
</dbReference>
<gene>
    <name evidence="7" type="primary">gabT</name>
    <name evidence="7" type="ORF">J1777_03405</name>
</gene>
<dbReference type="InterPro" id="IPR049704">
    <property type="entry name" value="Aminotrans_3_PPA_site"/>
</dbReference>
<dbReference type="GO" id="GO:0034386">
    <property type="term" value="F:4-aminobutyrate:2-oxoglutarate transaminase activity"/>
    <property type="evidence" value="ECO:0007669"/>
    <property type="project" value="UniProtKB-EC"/>
</dbReference>
<organism evidence="7 8">
    <name type="scientific">Comamonas denitrificans</name>
    <dbReference type="NCBI Taxonomy" id="117506"/>
    <lineage>
        <taxon>Bacteria</taxon>
        <taxon>Pseudomonadati</taxon>
        <taxon>Pseudomonadota</taxon>
        <taxon>Betaproteobacteria</taxon>
        <taxon>Burkholderiales</taxon>
        <taxon>Comamonadaceae</taxon>
        <taxon>Comamonas</taxon>
    </lineage>
</organism>
<dbReference type="Gene3D" id="3.40.640.10">
    <property type="entry name" value="Type I PLP-dependent aspartate aminotransferase-like (Major domain)"/>
    <property type="match status" value="1"/>
</dbReference>
<keyword evidence="5 6" id="KW-0663">Pyridoxal phosphate</keyword>
<dbReference type="NCBIfam" id="TIGR00700">
    <property type="entry name" value="GABAtrnsam"/>
    <property type="match status" value="1"/>
</dbReference>
<dbReference type="EC" id="2.6.1.19" evidence="7"/>
<dbReference type="AlphaFoldDB" id="A0A939GX09"/>
<dbReference type="Gene3D" id="3.90.1150.10">
    <property type="entry name" value="Aspartate Aminotransferase, domain 1"/>
    <property type="match status" value="1"/>
</dbReference>
<dbReference type="InterPro" id="IPR015424">
    <property type="entry name" value="PyrdxlP-dep_Trfase"/>
</dbReference>
<comment type="similarity">
    <text evidence="2 6">Belongs to the class-III pyridoxal-phosphate-dependent aminotransferase family.</text>
</comment>
<dbReference type="GO" id="GO:0030170">
    <property type="term" value="F:pyridoxal phosphate binding"/>
    <property type="evidence" value="ECO:0007669"/>
    <property type="project" value="InterPro"/>
</dbReference>
<dbReference type="EMBL" id="JAFNME010000005">
    <property type="protein sequence ID" value="MBO1248886.1"/>
    <property type="molecule type" value="Genomic_DNA"/>
</dbReference>
<dbReference type="InterPro" id="IPR004632">
    <property type="entry name" value="4NH2But_aminotransferase_bac"/>
</dbReference>
<dbReference type="InterPro" id="IPR015422">
    <property type="entry name" value="PyrdxlP-dep_Trfase_small"/>
</dbReference>
<dbReference type="PANTHER" id="PTHR11986:SF58">
    <property type="entry name" value="LEUCINE_METHIONINE RACEMASE"/>
    <property type="match status" value="1"/>
</dbReference>
<dbReference type="RefSeq" id="WP_207574434.1">
    <property type="nucleotide sequence ID" value="NZ_JAFNME010000005.1"/>
</dbReference>
<keyword evidence="3 7" id="KW-0032">Aminotransferase</keyword>
<reference evidence="7" key="1">
    <citation type="submission" date="2021-03" db="EMBL/GenBank/DDBJ databases">
        <title>Comamonas denitrificans.</title>
        <authorList>
            <person name="Finster K."/>
        </authorList>
    </citation>
    <scope>NUCLEOTIDE SEQUENCE</scope>
    <source>
        <strain evidence="7">MM2021_4</strain>
    </source>
</reference>
<evidence type="ECO:0000256" key="5">
    <source>
        <dbReference type="ARBA" id="ARBA00022898"/>
    </source>
</evidence>
<sequence length="433" mass="46266">MLDTTQTTNATLYARREAAIPRGVGHTHQIFIDRGENAEIWDVEGKRYIDFAGGIAVLNTGHRHPQIMEAVQAQMQRFTHTCFQVLAYESYVELAERLNDKAPGDFAKKTVLLSTGAEAVENAVKIARSHTRRGGVIAFSGAYHGRTSLTMALTGKVVPYKAGFGPFPGEIFHARFPNPKRGVTVEDAIESIEQIFKNDIEPSRVAAIIIEPVQGEGGFNPAPRALLEHIRAVCDQHGIVMIVDEVQTGAGRTGTWYAIEQSGVVPDMITLAKSMAGGFPISAVTGRADIMDAPAPGGLGGTYAGNPISCVAALAVLHAFDQEDLLQRSRSVGRHLVSRLEAIADQHPELADIRGLGAMVAVELCKNGDLQQPAPELAKAVSAEAARRGLILLTCGTYGNVLRILVPLTASDALLDEGLAILAASIEAVKQQA</sequence>
<dbReference type="InterPro" id="IPR050103">
    <property type="entry name" value="Class-III_PLP-dep_AT"/>
</dbReference>
<evidence type="ECO:0000256" key="4">
    <source>
        <dbReference type="ARBA" id="ARBA00022679"/>
    </source>
</evidence>
<proteinExistence type="inferred from homology"/>
<dbReference type="InterPro" id="IPR005814">
    <property type="entry name" value="Aminotrans_3"/>
</dbReference>
<evidence type="ECO:0000256" key="3">
    <source>
        <dbReference type="ARBA" id="ARBA00022576"/>
    </source>
</evidence>
<comment type="caution">
    <text evidence="7">The sequence shown here is derived from an EMBL/GenBank/DDBJ whole genome shotgun (WGS) entry which is preliminary data.</text>
</comment>
<evidence type="ECO:0000256" key="2">
    <source>
        <dbReference type="ARBA" id="ARBA00008954"/>
    </source>
</evidence>
<dbReference type="SUPFAM" id="SSF53383">
    <property type="entry name" value="PLP-dependent transferases"/>
    <property type="match status" value="1"/>
</dbReference>
<evidence type="ECO:0000313" key="7">
    <source>
        <dbReference type="EMBL" id="MBO1248886.1"/>
    </source>
</evidence>